<keyword evidence="1" id="KW-0227">DNA damage</keyword>
<dbReference type="InterPro" id="IPR052520">
    <property type="entry name" value="ATL_DNA_repair"/>
</dbReference>
<dbReference type="Gene3D" id="1.10.10.10">
    <property type="entry name" value="Winged helix-like DNA-binding domain superfamily/Winged helix DNA-binding domain"/>
    <property type="match status" value="1"/>
</dbReference>
<dbReference type="Pfam" id="PF01035">
    <property type="entry name" value="DNA_binding_1"/>
    <property type="match status" value="1"/>
</dbReference>
<dbReference type="RefSeq" id="XP_052947136.1">
    <property type="nucleotide sequence ID" value="XM_053092356.1"/>
</dbReference>
<dbReference type="GO" id="GO:0006281">
    <property type="term" value="P:DNA repair"/>
    <property type="evidence" value="ECO:0007669"/>
    <property type="project" value="InterPro"/>
</dbReference>
<dbReference type="GO" id="GO:0003824">
    <property type="term" value="F:catalytic activity"/>
    <property type="evidence" value="ECO:0007669"/>
    <property type="project" value="InterPro"/>
</dbReference>
<dbReference type="CDD" id="cd06445">
    <property type="entry name" value="ATase"/>
    <property type="match status" value="1"/>
</dbReference>
<dbReference type="PANTHER" id="PTHR42942:SF1">
    <property type="entry name" value="ALKYLTRANSFERASE-LIKE PROTEIN 1"/>
    <property type="match status" value="1"/>
</dbReference>
<name>A0AA38HEH7_9TREE</name>
<comment type="caution">
    <text evidence="3">The sequence shown here is derived from an EMBL/GenBank/DDBJ whole genome shotgun (WGS) entry which is preliminary data.</text>
</comment>
<dbReference type="Proteomes" id="UP001164286">
    <property type="component" value="Unassembled WGS sequence"/>
</dbReference>
<evidence type="ECO:0000313" key="4">
    <source>
        <dbReference type="Proteomes" id="UP001164286"/>
    </source>
</evidence>
<dbReference type="InterPro" id="IPR014048">
    <property type="entry name" value="MethylDNA_cys_MeTrfase_DNA-bd"/>
</dbReference>
<reference evidence="3" key="1">
    <citation type="journal article" date="2022" name="G3 (Bethesda)">
        <title>High quality genome of the basidiomycete yeast Dioszegia hungarica PDD-24b-2 isolated from cloud water.</title>
        <authorList>
            <person name="Jarrige D."/>
            <person name="Haridas S."/>
            <person name="Bleykasten-Grosshans C."/>
            <person name="Joly M."/>
            <person name="Nadalig T."/>
            <person name="Sancelme M."/>
            <person name="Vuilleumier S."/>
            <person name="Grigoriev I.V."/>
            <person name="Amato P."/>
            <person name="Bringel F."/>
        </authorList>
    </citation>
    <scope>NUCLEOTIDE SEQUENCE</scope>
    <source>
        <strain evidence="3">PDD-24b-2</strain>
    </source>
</reference>
<dbReference type="InterPro" id="IPR036217">
    <property type="entry name" value="MethylDNA_cys_MeTrfase_DNAb"/>
</dbReference>
<proteinExistence type="predicted"/>
<evidence type="ECO:0000256" key="1">
    <source>
        <dbReference type="ARBA" id="ARBA00022763"/>
    </source>
</evidence>
<gene>
    <name evidence="3" type="ORF">MKK02DRAFT_43285</name>
</gene>
<dbReference type="SUPFAM" id="SSF46767">
    <property type="entry name" value="Methylated DNA-protein cysteine methyltransferase, C-terminal domain"/>
    <property type="match status" value="1"/>
</dbReference>
<dbReference type="EMBL" id="JAKWFO010000004">
    <property type="protein sequence ID" value="KAI9637359.1"/>
    <property type="molecule type" value="Genomic_DNA"/>
</dbReference>
<organism evidence="3 4">
    <name type="scientific">Dioszegia hungarica</name>
    <dbReference type="NCBI Taxonomy" id="4972"/>
    <lineage>
        <taxon>Eukaryota</taxon>
        <taxon>Fungi</taxon>
        <taxon>Dikarya</taxon>
        <taxon>Basidiomycota</taxon>
        <taxon>Agaricomycotina</taxon>
        <taxon>Tremellomycetes</taxon>
        <taxon>Tremellales</taxon>
        <taxon>Bulleribasidiaceae</taxon>
        <taxon>Dioszegia</taxon>
    </lineage>
</organism>
<dbReference type="PANTHER" id="PTHR42942">
    <property type="entry name" value="6-O-METHYLGUANINE DNA METHYLTRANSFERASE"/>
    <property type="match status" value="1"/>
</dbReference>
<dbReference type="AlphaFoldDB" id="A0AA38HEH7"/>
<evidence type="ECO:0000313" key="3">
    <source>
        <dbReference type="EMBL" id="KAI9637359.1"/>
    </source>
</evidence>
<dbReference type="GeneID" id="77731561"/>
<protein>
    <submittedName>
        <fullName evidence="3">DNA binding methylated-DNA--cysteine S-methyltransferase</fullName>
    </submittedName>
</protein>
<evidence type="ECO:0000259" key="2">
    <source>
        <dbReference type="Pfam" id="PF01035"/>
    </source>
</evidence>
<sequence length="142" mass="15603">MAANDNVADLTAKAYEITRRIPYGKVTTYGTAHERLPELKGGVDHLGHIARLAGYPTYPRHVGNAMKMLNPGTDIPWHRVISAKGIISPRGDAGLGVERQRQRLEAEGVVVETLVGQGGEKVDIREYGWFPEEIPGFTIARD</sequence>
<dbReference type="InterPro" id="IPR036388">
    <property type="entry name" value="WH-like_DNA-bd_sf"/>
</dbReference>
<feature type="domain" description="Methylated-DNA-[protein]-cysteine S-methyltransferase DNA binding" evidence="2">
    <location>
        <begin position="43"/>
        <end position="109"/>
    </location>
</feature>
<keyword evidence="4" id="KW-1185">Reference proteome</keyword>
<accession>A0AA38HEH7</accession>